<dbReference type="RefSeq" id="WP_306976661.1">
    <property type="nucleotide sequence ID" value="NZ_JAUSTQ010000007.1"/>
</dbReference>
<evidence type="ECO:0000313" key="2">
    <source>
        <dbReference type="EMBL" id="MDQ0159859.1"/>
    </source>
</evidence>
<organism evidence="2 3">
    <name type="scientific">Alkalibacillus salilacus</name>
    <dbReference type="NCBI Taxonomy" id="284582"/>
    <lineage>
        <taxon>Bacteria</taxon>
        <taxon>Bacillati</taxon>
        <taxon>Bacillota</taxon>
        <taxon>Bacilli</taxon>
        <taxon>Bacillales</taxon>
        <taxon>Bacillaceae</taxon>
        <taxon>Alkalibacillus</taxon>
    </lineage>
</organism>
<accession>A0ABT9VG28</accession>
<dbReference type="EMBL" id="JAUSTQ010000007">
    <property type="protein sequence ID" value="MDQ0159859.1"/>
    <property type="molecule type" value="Genomic_DNA"/>
</dbReference>
<evidence type="ECO:0000313" key="3">
    <source>
        <dbReference type="Proteomes" id="UP001224359"/>
    </source>
</evidence>
<gene>
    <name evidence="2" type="ORF">J2S77_001846</name>
</gene>
<keyword evidence="3" id="KW-1185">Reference proteome</keyword>
<sequence>MTEQPITIYNHKQQPVTLDALRLTNYARAQIIEAIDSTQQLYYLFFYKGKFITAKTTSTLKRFSFIAKAFSYGHVHHAPHPFIKAFLDANPTMKMINNQQLLRKLNDKYSKHDQAYILTMFESFIKKQQLFDHLKSMFYEDRREGHLFSAYQTIQIMKDFTPNHSFVKSLINDRIFKKYFTMYQDQNEKLFQQDVIESEKIMFNDPEQYFNYYMDHLKAEDRIIELSMLQYHQLKTAPTEAILKTFEKNFPNALSDEDLLKLYDELASYNSFNPLQNRLLKKCIEFGHLNQISSIILKHDLDFNAQDAKQLTEIITRQTDRKLTAHPQGLQRILIKLIDFNSSNTDRLLYPFVSELLGHYDLDELNKWLEPFRELNSNANVLAKFDRIYALNNDLDHIQTLGELYFDFKQWDQALECFSMASELRPDDSKPLKWLSKTYLEKGLKAESEVYQKMYVDSQKQAY</sequence>
<dbReference type="InterPro" id="IPR019734">
    <property type="entry name" value="TPR_rpt"/>
</dbReference>
<proteinExistence type="predicted"/>
<protein>
    <submittedName>
        <fullName evidence="2">Tetratricopeptide (TPR) repeat protein</fullName>
    </submittedName>
</protein>
<dbReference type="PROSITE" id="PS50005">
    <property type="entry name" value="TPR"/>
    <property type="match status" value="1"/>
</dbReference>
<evidence type="ECO:0000256" key="1">
    <source>
        <dbReference type="PROSITE-ProRule" id="PRU00339"/>
    </source>
</evidence>
<dbReference type="Gene3D" id="1.25.40.10">
    <property type="entry name" value="Tetratricopeptide repeat domain"/>
    <property type="match status" value="1"/>
</dbReference>
<dbReference type="SUPFAM" id="SSF48452">
    <property type="entry name" value="TPR-like"/>
    <property type="match status" value="1"/>
</dbReference>
<name>A0ABT9VG28_9BACI</name>
<comment type="caution">
    <text evidence="2">The sequence shown here is derived from an EMBL/GenBank/DDBJ whole genome shotgun (WGS) entry which is preliminary data.</text>
</comment>
<feature type="repeat" description="TPR" evidence="1">
    <location>
        <begin position="395"/>
        <end position="428"/>
    </location>
</feature>
<dbReference type="Proteomes" id="UP001224359">
    <property type="component" value="Unassembled WGS sequence"/>
</dbReference>
<keyword evidence="1" id="KW-0802">TPR repeat</keyword>
<reference evidence="2 3" key="1">
    <citation type="submission" date="2023-07" db="EMBL/GenBank/DDBJ databases">
        <title>Genomic Encyclopedia of Type Strains, Phase IV (KMG-IV): sequencing the most valuable type-strain genomes for metagenomic binning, comparative biology and taxonomic classification.</title>
        <authorList>
            <person name="Goeker M."/>
        </authorList>
    </citation>
    <scope>NUCLEOTIDE SEQUENCE [LARGE SCALE GENOMIC DNA]</scope>
    <source>
        <strain evidence="2 3">DSM 16460</strain>
    </source>
</reference>
<dbReference type="InterPro" id="IPR011990">
    <property type="entry name" value="TPR-like_helical_dom_sf"/>
</dbReference>